<keyword evidence="5" id="KW-0804">Transcription</keyword>
<accession>A0AAN6MQX1</accession>
<evidence type="ECO:0000313" key="10">
    <source>
        <dbReference type="Proteomes" id="UP001303889"/>
    </source>
</evidence>
<protein>
    <submittedName>
        <fullName evidence="9">Acetamidase regulatory protein</fullName>
    </submittedName>
</protein>
<dbReference type="InterPro" id="IPR001138">
    <property type="entry name" value="Zn2Cys6_DnaBD"/>
</dbReference>
<dbReference type="SUPFAM" id="SSF57701">
    <property type="entry name" value="Zn2/Cys6 DNA-binding domain"/>
    <property type="match status" value="1"/>
</dbReference>
<dbReference type="SMART" id="SM00906">
    <property type="entry name" value="Fungal_trans"/>
    <property type="match status" value="1"/>
</dbReference>
<dbReference type="InterPro" id="IPR051430">
    <property type="entry name" value="Fungal_TF_Env_Response"/>
</dbReference>
<evidence type="ECO:0000256" key="4">
    <source>
        <dbReference type="ARBA" id="ARBA00023125"/>
    </source>
</evidence>
<keyword evidence="6" id="KW-0539">Nucleus</keyword>
<dbReference type="GO" id="GO:0001228">
    <property type="term" value="F:DNA-binding transcription activator activity, RNA polymerase II-specific"/>
    <property type="evidence" value="ECO:0007669"/>
    <property type="project" value="TreeGrafter"/>
</dbReference>
<dbReference type="CDD" id="cd00067">
    <property type="entry name" value="GAL4"/>
    <property type="match status" value="1"/>
</dbReference>
<evidence type="ECO:0000313" key="9">
    <source>
        <dbReference type="EMBL" id="KAK3904905.1"/>
    </source>
</evidence>
<gene>
    <name evidence="9" type="ORF">C8A05DRAFT_13273</name>
</gene>
<dbReference type="GO" id="GO:0005634">
    <property type="term" value="C:nucleus"/>
    <property type="evidence" value="ECO:0007669"/>
    <property type="project" value="TreeGrafter"/>
</dbReference>
<dbReference type="Gene3D" id="4.10.240.10">
    <property type="entry name" value="Zn(2)-C6 fungal-type DNA-binding domain"/>
    <property type="match status" value="1"/>
</dbReference>
<dbReference type="CDD" id="cd12148">
    <property type="entry name" value="fungal_TF_MHR"/>
    <property type="match status" value="1"/>
</dbReference>
<keyword evidence="10" id="KW-1185">Reference proteome</keyword>
<proteinExistence type="predicted"/>
<dbReference type="Pfam" id="PF04082">
    <property type="entry name" value="Fungal_trans"/>
    <property type="match status" value="1"/>
</dbReference>
<evidence type="ECO:0000256" key="2">
    <source>
        <dbReference type="ARBA" id="ARBA00022833"/>
    </source>
</evidence>
<reference evidence="9" key="1">
    <citation type="journal article" date="2023" name="Mol. Phylogenet. Evol.">
        <title>Genome-scale phylogeny and comparative genomics of the fungal order Sordariales.</title>
        <authorList>
            <person name="Hensen N."/>
            <person name="Bonometti L."/>
            <person name="Westerberg I."/>
            <person name="Brannstrom I.O."/>
            <person name="Guillou S."/>
            <person name="Cros-Aarteil S."/>
            <person name="Calhoun S."/>
            <person name="Haridas S."/>
            <person name="Kuo A."/>
            <person name="Mondo S."/>
            <person name="Pangilinan J."/>
            <person name="Riley R."/>
            <person name="LaButti K."/>
            <person name="Andreopoulos B."/>
            <person name="Lipzen A."/>
            <person name="Chen C."/>
            <person name="Yan M."/>
            <person name="Daum C."/>
            <person name="Ng V."/>
            <person name="Clum A."/>
            <person name="Steindorff A."/>
            <person name="Ohm R.A."/>
            <person name="Martin F."/>
            <person name="Silar P."/>
            <person name="Natvig D.O."/>
            <person name="Lalanne C."/>
            <person name="Gautier V."/>
            <person name="Ament-Velasquez S.L."/>
            <person name="Kruys A."/>
            <person name="Hutchinson M.I."/>
            <person name="Powell A.J."/>
            <person name="Barry K."/>
            <person name="Miller A.N."/>
            <person name="Grigoriev I.V."/>
            <person name="Debuchy R."/>
            <person name="Gladieux P."/>
            <person name="Hiltunen Thoren M."/>
            <person name="Johannesson H."/>
        </authorList>
    </citation>
    <scope>NUCLEOTIDE SEQUENCE</scope>
    <source>
        <strain evidence="9">CBS 103.79</strain>
    </source>
</reference>
<feature type="compositionally biased region" description="Polar residues" evidence="7">
    <location>
        <begin position="95"/>
        <end position="104"/>
    </location>
</feature>
<evidence type="ECO:0000256" key="7">
    <source>
        <dbReference type="SAM" id="MobiDB-lite"/>
    </source>
</evidence>
<dbReference type="PROSITE" id="PS50048">
    <property type="entry name" value="ZN2_CY6_FUNGAL_2"/>
    <property type="match status" value="1"/>
</dbReference>
<reference evidence="9" key="2">
    <citation type="submission" date="2023-05" db="EMBL/GenBank/DDBJ databases">
        <authorList>
            <consortium name="Lawrence Berkeley National Laboratory"/>
            <person name="Steindorff A."/>
            <person name="Hensen N."/>
            <person name="Bonometti L."/>
            <person name="Westerberg I."/>
            <person name="Brannstrom I.O."/>
            <person name="Guillou S."/>
            <person name="Cros-Aarteil S."/>
            <person name="Calhoun S."/>
            <person name="Haridas S."/>
            <person name="Kuo A."/>
            <person name="Mondo S."/>
            <person name="Pangilinan J."/>
            <person name="Riley R."/>
            <person name="Labutti K."/>
            <person name="Andreopoulos B."/>
            <person name="Lipzen A."/>
            <person name="Chen C."/>
            <person name="Yanf M."/>
            <person name="Daum C."/>
            <person name="Ng V."/>
            <person name="Clum A."/>
            <person name="Ohm R."/>
            <person name="Martin F."/>
            <person name="Silar P."/>
            <person name="Natvig D."/>
            <person name="Lalanne C."/>
            <person name="Gautier V."/>
            <person name="Ament-Velasquez S.L."/>
            <person name="Kruys A."/>
            <person name="Hutchinson M.I."/>
            <person name="Powell A.J."/>
            <person name="Barry K."/>
            <person name="Miller A.N."/>
            <person name="Grigoriev I.V."/>
            <person name="Debuchy R."/>
            <person name="Gladieux P."/>
            <person name="Thoren M.H."/>
            <person name="Johannesson H."/>
        </authorList>
    </citation>
    <scope>NUCLEOTIDE SEQUENCE</scope>
    <source>
        <strain evidence="9">CBS 103.79</strain>
    </source>
</reference>
<feature type="compositionally biased region" description="Basic and acidic residues" evidence="7">
    <location>
        <begin position="82"/>
        <end position="94"/>
    </location>
</feature>
<dbReference type="InterPro" id="IPR007219">
    <property type="entry name" value="XnlR_reg_dom"/>
</dbReference>
<keyword evidence="2" id="KW-0862">Zinc</keyword>
<feature type="compositionally biased region" description="Pro residues" evidence="7">
    <location>
        <begin position="60"/>
        <end position="69"/>
    </location>
</feature>
<keyword evidence="3" id="KW-0805">Transcription regulation</keyword>
<dbReference type="InterPro" id="IPR036864">
    <property type="entry name" value="Zn2-C6_fun-type_DNA-bd_sf"/>
</dbReference>
<dbReference type="PANTHER" id="PTHR31944">
    <property type="entry name" value="HEME-RESPONSIVE ZINC FINGER TRANSCRIPTION FACTOR HAP1"/>
    <property type="match status" value="1"/>
</dbReference>
<comment type="caution">
    <text evidence="9">The sequence shown here is derived from an EMBL/GenBank/DDBJ whole genome shotgun (WGS) entry which is preliminary data.</text>
</comment>
<feature type="region of interest" description="Disordered" evidence="7">
    <location>
        <begin position="32"/>
        <end position="141"/>
    </location>
</feature>
<evidence type="ECO:0000256" key="5">
    <source>
        <dbReference type="ARBA" id="ARBA00023163"/>
    </source>
</evidence>
<dbReference type="EMBL" id="MU855379">
    <property type="protein sequence ID" value="KAK3904905.1"/>
    <property type="molecule type" value="Genomic_DNA"/>
</dbReference>
<dbReference type="SMART" id="SM00066">
    <property type="entry name" value="GAL4"/>
    <property type="match status" value="1"/>
</dbReference>
<evidence type="ECO:0000256" key="1">
    <source>
        <dbReference type="ARBA" id="ARBA00022723"/>
    </source>
</evidence>
<dbReference type="GO" id="GO:0006351">
    <property type="term" value="P:DNA-templated transcription"/>
    <property type="evidence" value="ECO:0007669"/>
    <property type="project" value="InterPro"/>
</dbReference>
<sequence length="778" mass="85770">MEPEPEPERRRRRPAVSCILCRKRKIRCDRATPCSNCAKSKPATCSYRDPPLPRAVGAHPDPPAASPPPRSRRPQQGSFGDTRSRQTRAPERGSDVTTSLNAPLTPNPDFSRCHTIAPPPRQVAASSAPSSANTPVSTFTRTSRVETQTVNISGNFYFHSEHRLASEAGAVTRSVTHKTRLFGQSHSLNDIFEVMEHQLHNDKSGAFQTEQRCKALARVIKARRAPPWPCTPTPDLPAMLVANGLVDCYLKSSETVLRVLHIPSFRRDYDAVWDRSKTPDPAFLVLLKLVMAIGATSYDSTFSLRTSATRWVYEAQTWLSAPEFKSRLGIRALQNSILLLIAREATGVGDDMVWATAGLTLRVAMYMGLHRDPAGLGPKTTTPLVAEMRRRLWNTVLELLVQASLNSGGPPLISADDFDTEPPGNFDDDQLTGAVGEDPVPRPDDQFTQTTIAIAVRNMFPQRLAIAKYLNDLSSCGTYAETIKLDTELRDAFKTLTRTLQAFKALPARGPSDLELLLVDLLVRRYFLSLHLPFFAPALKESAFAFSRRVVVESALHVWRAAFPLPISTSSRSRIVDSPFLRLATSGSGYFRTVVLQGFIAIAVELKALLREEESLGLGPVALRPDLLLALQDFKIWSWERMKAGETSTKGYIIPAIVHARLEALRKGLGEEAAVEDMMRATDEAGHRCLALLEEAEAETRPPHEAPAVGMDLDGVRGGFEMTPGLGVEDWDYMVSCGDNLDFYVGRLTGDRCRMRCLTQLLRTLVAGPGCFSSGLGK</sequence>
<dbReference type="AlphaFoldDB" id="A0AAN6MQX1"/>
<dbReference type="PROSITE" id="PS00463">
    <property type="entry name" value="ZN2_CY6_FUNGAL_1"/>
    <property type="match status" value="1"/>
</dbReference>
<dbReference type="GO" id="GO:0000978">
    <property type="term" value="F:RNA polymerase II cis-regulatory region sequence-specific DNA binding"/>
    <property type="evidence" value="ECO:0007669"/>
    <property type="project" value="TreeGrafter"/>
</dbReference>
<dbReference type="Proteomes" id="UP001303889">
    <property type="component" value="Unassembled WGS sequence"/>
</dbReference>
<feature type="domain" description="Zn(2)-C6 fungal-type" evidence="8">
    <location>
        <begin position="17"/>
        <end position="47"/>
    </location>
</feature>
<evidence type="ECO:0000259" key="8">
    <source>
        <dbReference type="PROSITE" id="PS50048"/>
    </source>
</evidence>
<name>A0AAN6MQX1_9PEZI</name>
<evidence type="ECO:0000256" key="3">
    <source>
        <dbReference type="ARBA" id="ARBA00023015"/>
    </source>
</evidence>
<organism evidence="9 10">
    <name type="scientific">Staphylotrichum tortipilum</name>
    <dbReference type="NCBI Taxonomy" id="2831512"/>
    <lineage>
        <taxon>Eukaryota</taxon>
        <taxon>Fungi</taxon>
        <taxon>Dikarya</taxon>
        <taxon>Ascomycota</taxon>
        <taxon>Pezizomycotina</taxon>
        <taxon>Sordariomycetes</taxon>
        <taxon>Sordariomycetidae</taxon>
        <taxon>Sordariales</taxon>
        <taxon>Chaetomiaceae</taxon>
        <taxon>Staphylotrichum</taxon>
    </lineage>
</organism>
<keyword evidence="1" id="KW-0479">Metal-binding</keyword>
<evidence type="ECO:0000256" key="6">
    <source>
        <dbReference type="ARBA" id="ARBA00023242"/>
    </source>
</evidence>
<dbReference type="Pfam" id="PF00172">
    <property type="entry name" value="Zn_clus"/>
    <property type="match status" value="1"/>
</dbReference>
<dbReference type="PANTHER" id="PTHR31944:SF131">
    <property type="entry name" value="HEME-RESPONSIVE ZINC FINGER TRANSCRIPTION FACTOR HAP1"/>
    <property type="match status" value="1"/>
</dbReference>
<keyword evidence="4" id="KW-0238">DNA-binding</keyword>
<dbReference type="GO" id="GO:0008270">
    <property type="term" value="F:zinc ion binding"/>
    <property type="evidence" value="ECO:0007669"/>
    <property type="project" value="InterPro"/>
</dbReference>
<feature type="compositionally biased region" description="Low complexity" evidence="7">
    <location>
        <begin position="122"/>
        <end position="137"/>
    </location>
</feature>